<name>A0A147GYV0_9BURK</name>
<evidence type="ECO:0000313" key="6">
    <source>
        <dbReference type="EMBL" id="KTT22828.1"/>
    </source>
</evidence>
<keyword evidence="2" id="KW-0378">Hydrolase</keyword>
<dbReference type="InterPro" id="IPR013783">
    <property type="entry name" value="Ig-like_fold"/>
</dbReference>
<feature type="compositionally biased region" description="Basic and acidic residues" evidence="4">
    <location>
        <begin position="476"/>
        <end position="488"/>
    </location>
</feature>
<keyword evidence="3" id="KW-0326">Glycosidase</keyword>
<dbReference type="InterPro" id="IPR013780">
    <property type="entry name" value="Glyco_hydro_b"/>
</dbReference>
<evidence type="ECO:0000256" key="4">
    <source>
        <dbReference type="SAM" id="MobiDB-lite"/>
    </source>
</evidence>
<dbReference type="SUPFAM" id="SSF81296">
    <property type="entry name" value="E set domains"/>
    <property type="match status" value="1"/>
</dbReference>
<comment type="similarity">
    <text evidence="1">Belongs to the glycosyl hydrolase 13 family.</text>
</comment>
<dbReference type="Gene3D" id="2.60.40.10">
    <property type="entry name" value="Immunoglobulins"/>
    <property type="match status" value="1"/>
</dbReference>
<dbReference type="CDD" id="cd11326">
    <property type="entry name" value="AmyAc_Glg_debranch"/>
    <property type="match status" value="1"/>
</dbReference>
<dbReference type="Pfam" id="PF02922">
    <property type="entry name" value="CBM_48"/>
    <property type="match status" value="1"/>
</dbReference>
<dbReference type="InterPro" id="IPR014756">
    <property type="entry name" value="Ig_E-set"/>
</dbReference>
<dbReference type="PATRIC" id="fig|433924.3.peg.3781"/>
<dbReference type="InterPro" id="IPR017853">
    <property type="entry name" value="GH"/>
</dbReference>
<dbReference type="PANTHER" id="PTHR43002">
    <property type="entry name" value="GLYCOGEN DEBRANCHING ENZYME"/>
    <property type="match status" value="1"/>
</dbReference>
<dbReference type="Pfam" id="PF00128">
    <property type="entry name" value="Alpha-amylase"/>
    <property type="match status" value="1"/>
</dbReference>
<proteinExistence type="inferred from homology"/>
<dbReference type="Gene3D" id="3.20.20.80">
    <property type="entry name" value="Glycosidases"/>
    <property type="match status" value="1"/>
</dbReference>
<dbReference type="Gene3D" id="2.60.40.1180">
    <property type="entry name" value="Golgi alpha-mannosidase II"/>
    <property type="match status" value="1"/>
</dbReference>
<dbReference type="InterPro" id="IPR004193">
    <property type="entry name" value="Glyco_hydro_13_N"/>
</dbReference>
<keyword evidence="7" id="KW-1185">Reference proteome</keyword>
<dbReference type="SUPFAM" id="SSF51011">
    <property type="entry name" value="Glycosyl hydrolase domain"/>
    <property type="match status" value="1"/>
</dbReference>
<dbReference type="RefSeq" id="WP_058641671.1">
    <property type="nucleotide sequence ID" value="NZ_LDSL01000053.1"/>
</dbReference>
<dbReference type="InterPro" id="IPR011837">
    <property type="entry name" value="Glycogen_debranch_GlgX"/>
</dbReference>
<dbReference type="EMBL" id="LDSL01000053">
    <property type="protein sequence ID" value="KTT22828.1"/>
    <property type="molecule type" value="Genomic_DNA"/>
</dbReference>
<dbReference type="OrthoDB" id="9800174at2"/>
<dbReference type="CDD" id="cd02856">
    <property type="entry name" value="E_set_GDE_Isoamylase_N"/>
    <property type="match status" value="1"/>
</dbReference>
<dbReference type="Pfam" id="PF21331">
    <property type="entry name" value="Isoamylase_C"/>
    <property type="match status" value="1"/>
</dbReference>
<accession>A0A147GYV0</accession>
<protein>
    <submittedName>
        <fullName evidence="6">Glycogen debranching protein</fullName>
    </submittedName>
</protein>
<feature type="region of interest" description="Disordered" evidence="4">
    <location>
        <begin position="476"/>
        <end position="497"/>
    </location>
</feature>
<dbReference type="AlphaFoldDB" id="A0A147GYV0"/>
<reference evidence="6 7" key="1">
    <citation type="journal article" date="2016" name="Front. Microbiol.">
        <title>Genomic Resource of Rice Seed Associated Bacteria.</title>
        <authorList>
            <person name="Midha S."/>
            <person name="Bansal K."/>
            <person name="Sharma S."/>
            <person name="Kumar N."/>
            <person name="Patil P.P."/>
            <person name="Chaudhry V."/>
            <person name="Patil P.B."/>
        </authorList>
    </citation>
    <scope>NUCLEOTIDE SEQUENCE [LARGE SCALE GENOMIC DNA]</scope>
    <source>
        <strain evidence="6 7">NS331</strain>
    </source>
</reference>
<dbReference type="NCBIfam" id="TIGR02100">
    <property type="entry name" value="glgX_debranch"/>
    <property type="match status" value="1"/>
</dbReference>
<dbReference type="InterPro" id="IPR044505">
    <property type="entry name" value="GlgX_Isoamylase_N_E_set"/>
</dbReference>
<evidence type="ECO:0000313" key="7">
    <source>
        <dbReference type="Proteomes" id="UP000072741"/>
    </source>
</evidence>
<dbReference type="SMART" id="SM00642">
    <property type="entry name" value="Aamy"/>
    <property type="match status" value="1"/>
</dbReference>
<dbReference type="GO" id="GO:0004135">
    <property type="term" value="F:amylo-alpha-1,6-glucosidase activity"/>
    <property type="evidence" value="ECO:0007669"/>
    <property type="project" value="InterPro"/>
</dbReference>
<feature type="domain" description="Glycosyl hydrolase family 13 catalytic" evidence="5">
    <location>
        <begin position="139"/>
        <end position="577"/>
    </location>
</feature>
<sequence>MSLEVREGLPHPLGATFTGDGVNFAVFSAHATRVEVCIYDEAGQNETGRVTLPEYTDEVWHGFVPGLAPGARYGLRVHGPYEPENGHRFNPNKLLLDPYAKAHMGELKWAPEIFGYTVGHEDGDLSFDERDSAPFVPKCVVVDSRFEWKQPRAPRVPWERTIVYETHVRGHTMRHPAVPEHLRGTFAGLANDEVMRHMRELGVTSVELLPVQRFLTQSFLEEKDLRNYWGYDTIGFFALEPRYLSEPSIDEFKGMVDLLHGQGLEVIMDVVYNHTPEGNELGPTLSFKGIDNASYYRLMPGGDGGPGPRYYINDTGTGNTLNLSHPRVLQMVTDSLRYWVTEMHVDGFRFDLATILAREPYGFDEGHGFLDSCRQDPVLSSVKLIAEPWDCGPGGYQVGGFPPGWAEWNDRFRDTVRAFWKGDEAMVPALAGCITASADRFNKRGRRPWASVNFLTAHDGFTLADWASYNDKHNDANGEGNRDGHSDNRSWNCGAEGPTDDEAVLTLRARQQRNMLATLLLSQGTPMVLAGDEFGRTQQGNNNAYCQDNEISWFDWEGIDDRGRSLIAFFKRLTHLRQTLPVLRRNRFLTGAFDEELQVKDVTWLSCDGTEMESAHWEDSRTRCFGMLLEGHARATAIARRSLDRSVLLVFNAWEDALDFKLPQHGEGTQWTLAVDTAHDVDPHAAVDQVGPSFEAGQTYTVTARSMIVLVAA</sequence>
<evidence type="ECO:0000259" key="5">
    <source>
        <dbReference type="SMART" id="SM00642"/>
    </source>
</evidence>
<evidence type="ECO:0000256" key="2">
    <source>
        <dbReference type="ARBA" id="ARBA00022801"/>
    </source>
</evidence>
<dbReference type="GO" id="GO:0005980">
    <property type="term" value="P:glycogen catabolic process"/>
    <property type="evidence" value="ECO:0007669"/>
    <property type="project" value="InterPro"/>
</dbReference>
<evidence type="ECO:0000256" key="3">
    <source>
        <dbReference type="ARBA" id="ARBA00023295"/>
    </source>
</evidence>
<evidence type="ECO:0000256" key="1">
    <source>
        <dbReference type="ARBA" id="ARBA00008061"/>
    </source>
</evidence>
<dbReference type="InterPro" id="IPR048644">
    <property type="entry name" value="Isoamylase_C"/>
</dbReference>
<dbReference type="SUPFAM" id="SSF51445">
    <property type="entry name" value="(Trans)glycosidases"/>
    <property type="match status" value="1"/>
</dbReference>
<comment type="caution">
    <text evidence="6">The sequence shown here is derived from an EMBL/GenBank/DDBJ whole genome shotgun (WGS) entry which is preliminary data.</text>
</comment>
<dbReference type="Proteomes" id="UP000072741">
    <property type="component" value="Unassembled WGS sequence"/>
</dbReference>
<dbReference type="InterPro" id="IPR006047">
    <property type="entry name" value="GH13_cat_dom"/>
</dbReference>
<organism evidence="6 7">
    <name type="scientific">Pseudacidovorax intermedius</name>
    <dbReference type="NCBI Taxonomy" id="433924"/>
    <lineage>
        <taxon>Bacteria</taxon>
        <taxon>Pseudomonadati</taxon>
        <taxon>Pseudomonadota</taxon>
        <taxon>Betaproteobacteria</taxon>
        <taxon>Burkholderiales</taxon>
        <taxon>Comamonadaceae</taxon>
        <taxon>Pseudacidovorax</taxon>
    </lineage>
</organism>
<gene>
    <name evidence="6" type="ORF">NS331_09005</name>
</gene>